<keyword evidence="2" id="KW-1185">Reference proteome</keyword>
<gene>
    <name evidence="1" type="ORF">M413DRAFT_444688</name>
</gene>
<dbReference type="OrthoDB" id="2745898at2759"/>
<proteinExistence type="predicted"/>
<sequence>MHSTLILPLEIEEIILNLLAEDDNNHSALKACSLVCQAFLPICRKHIFESIFISNYLYHPGLRSDYAFQRLLYHSPDITPYIRKLDYSLGCLELRSHFPSFSGRSSIPFQDSFNRISRLEFLTVRFDDELGFGWIHHPVRPALLHLLHLPTLIHFNVIDCSNFMLSDLIPCVNLKYLRIGSHTTWAAETTFPAALHKHPPIQLKEFVADRTPGDVVTHIFAARRTDGQPLVDFGSLSKITMNITRPGTYRTSQQLFRGCQNLTDVTIYLWYRHRYVTLSLADMLRPSLQTLKHIVVYFDIYDIDEDPLIGIPSELEDMRARNIIETVTIGVFIRTDKDCRRGDEWGRLDEVLTTPGWFSLKRVSLTINVSSCLRYDNNLEMALRKLPETQFPRLSTSNSLSFYFEVTTTFTNL</sequence>
<evidence type="ECO:0000313" key="1">
    <source>
        <dbReference type="EMBL" id="KIM42251.1"/>
    </source>
</evidence>
<dbReference type="AlphaFoldDB" id="A0A0C3CF61"/>
<reference evidence="1 2" key="1">
    <citation type="submission" date="2014-04" db="EMBL/GenBank/DDBJ databases">
        <authorList>
            <consortium name="DOE Joint Genome Institute"/>
            <person name="Kuo A."/>
            <person name="Gay G."/>
            <person name="Dore J."/>
            <person name="Kohler A."/>
            <person name="Nagy L.G."/>
            <person name="Floudas D."/>
            <person name="Copeland A."/>
            <person name="Barry K.W."/>
            <person name="Cichocki N."/>
            <person name="Veneault-Fourrey C."/>
            <person name="LaButti K."/>
            <person name="Lindquist E.A."/>
            <person name="Lipzen A."/>
            <person name="Lundell T."/>
            <person name="Morin E."/>
            <person name="Murat C."/>
            <person name="Sun H."/>
            <person name="Tunlid A."/>
            <person name="Henrissat B."/>
            <person name="Grigoriev I.V."/>
            <person name="Hibbett D.S."/>
            <person name="Martin F."/>
            <person name="Nordberg H.P."/>
            <person name="Cantor M.N."/>
            <person name="Hua S.X."/>
        </authorList>
    </citation>
    <scope>NUCLEOTIDE SEQUENCE [LARGE SCALE GENOMIC DNA]</scope>
    <source>
        <strain evidence="2">h7</strain>
    </source>
</reference>
<name>A0A0C3CF61_HEBCY</name>
<organism evidence="1 2">
    <name type="scientific">Hebeloma cylindrosporum</name>
    <dbReference type="NCBI Taxonomy" id="76867"/>
    <lineage>
        <taxon>Eukaryota</taxon>
        <taxon>Fungi</taxon>
        <taxon>Dikarya</taxon>
        <taxon>Basidiomycota</taxon>
        <taxon>Agaricomycotina</taxon>
        <taxon>Agaricomycetes</taxon>
        <taxon>Agaricomycetidae</taxon>
        <taxon>Agaricales</taxon>
        <taxon>Agaricineae</taxon>
        <taxon>Hymenogastraceae</taxon>
        <taxon>Hebeloma</taxon>
    </lineage>
</organism>
<evidence type="ECO:0000313" key="2">
    <source>
        <dbReference type="Proteomes" id="UP000053424"/>
    </source>
</evidence>
<evidence type="ECO:0008006" key="3">
    <source>
        <dbReference type="Google" id="ProtNLM"/>
    </source>
</evidence>
<accession>A0A0C3CF61</accession>
<protein>
    <recommendedName>
        <fullName evidence="3">F-box domain-containing protein</fullName>
    </recommendedName>
</protein>
<dbReference type="HOGENOM" id="CLU_035624_0_0_1"/>
<reference evidence="2" key="2">
    <citation type="submission" date="2015-01" db="EMBL/GenBank/DDBJ databases">
        <title>Evolutionary Origins and Diversification of the Mycorrhizal Mutualists.</title>
        <authorList>
            <consortium name="DOE Joint Genome Institute"/>
            <consortium name="Mycorrhizal Genomics Consortium"/>
            <person name="Kohler A."/>
            <person name="Kuo A."/>
            <person name="Nagy L.G."/>
            <person name="Floudas D."/>
            <person name="Copeland A."/>
            <person name="Barry K.W."/>
            <person name="Cichocki N."/>
            <person name="Veneault-Fourrey C."/>
            <person name="LaButti K."/>
            <person name="Lindquist E.A."/>
            <person name="Lipzen A."/>
            <person name="Lundell T."/>
            <person name="Morin E."/>
            <person name="Murat C."/>
            <person name="Riley R."/>
            <person name="Ohm R."/>
            <person name="Sun H."/>
            <person name="Tunlid A."/>
            <person name="Henrissat B."/>
            <person name="Grigoriev I.V."/>
            <person name="Hibbett D.S."/>
            <person name="Martin F."/>
        </authorList>
    </citation>
    <scope>NUCLEOTIDE SEQUENCE [LARGE SCALE GENOMIC DNA]</scope>
    <source>
        <strain evidence="2">h7</strain>
    </source>
</reference>
<dbReference type="Proteomes" id="UP000053424">
    <property type="component" value="Unassembled WGS sequence"/>
</dbReference>
<dbReference type="EMBL" id="KN831778">
    <property type="protein sequence ID" value="KIM42251.1"/>
    <property type="molecule type" value="Genomic_DNA"/>
</dbReference>